<evidence type="ECO:0000256" key="1">
    <source>
        <dbReference type="SAM" id="Coils"/>
    </source>
</evidence>
<dbReference type="AlphaFoldDB" id="A0A836IMS6"/>
<keyword evidence="3" id="KW-1185">Reference proteome</keyword>
<protein>
    <submittedName>
        <fullName evidence="2">Uncharacterized protein</fullName>
    </submittedName>
</protein>
<dbReference type="EMBL" id="JAFJZO010000023">
    <property type="protein sequence ID" value="KAG5504333.1"/>
    <property type="molecule type" value="Genomic_DNA"/>
</dbReference>
<sequence length="216" mass="23662">MGGRSSKERSGTVLQTPALTPEAVDTLCREAYAAGVSDSDMYHTSRREVIRQEDMMAGIGACLLSGWVAYVYGRTTGVRMAEDAATLRFDVQQGLLDKASKELALKMEENHSLIAVRQEQDIVIAKQRDELQRAAQQRRAMQQAINAFRRRNASVQRQLRGLESSLVALQRQIFVSMAGAGLTLLGVIWATRPLRKGLEPYPPVAAASVAVEATSS</sequence>
<evidence type="ECO:0000313" key="3">
    <source>
        <dbReference type="Proteomes" id="UP000674318"/>
    </source>
</evidence>
<evidence type="ECO:0000313" key="2">
    <source>
        <dbReference type="EMBL" id="KAG5504333.1"/>
    </source>
</evidence>
<feature type="coiled-coil region" evidence="1">
    <location>
        <begin position="124"/>
        <end position="172"/>
    </location>
</feature>
<dbReference type="RefSeq" id="XP_067756956.1">
    <property type="nucleotide sequence ID" value="XM_067900756.1"/>
</dbReference>
<dbReference type="GeneID" id="94290833"/>
<dbReference type="Proteomes" id="UP000674318">
    <property type="component" value="Unassembled WGS sequence"/>
</dbReference>
<gene>
    <name evidence="2" type="ORF">JKF63_04778</name>
</gene>
<reference evidence="2 3" key="1">
    <citation type="submission" date="2021-02" db="EMBL/GenBank/DDBJ databases">
        <title>Porcisia hertigi Genome sequencing and assembly.</title>
        <authorList>
            <person name="Almutairi H."/>
            <person name="Gatherer D."/>
        </authorList>
    </citation>
    <scope>NUCLEOTIDE SEQUENCE [LARGE SCALE GENOMIC DNA]</scope>
    <source>
        <strain evidence="2 3">C119</strain>
    </source>
</reference>
<proteinExistence type="predicted"/>
<keyword evidence="1" id="KW-0175">Coiled coil</keyword>
<comment type="caution">
    <text evidence="2">The sequence shown here is derived from an EMBL/GenBank/DDBJ whole genome shotgun (WGS) entry which is preliminary data.</text>
</comment>
<dbReference type="KEGG" id="phet:94290833"/>
<dbReference type="OrthoDB" id="273354at2759"/>
<accession>A0A836IMS6</accession>
<name>A0A836IMS6_9TRYP</name>
<organism evidence="2 3">
    <name type="scientific">Porcisia hertigi</name>
    <dbReference type="NCBI Taxonomy" id="2761500"/>
    <lineage>
        <taxon>Eukaryota</taxon>
        <taxon>Discoba</taxon>
        <taxon>Euglenozoa</taxon>
        <taxon>Kinetoplastea</taxon>
        <taxon>Metakinetoplastina</taxon>
        <taxon>Trypanosomatida</taxon>
        <taxon>Trypanosomatidae</taxon>
        <taxon>Leishmaniinae</taxon>
        <taxon>Porcisia</taxon>
    </lineage>
</organism>